<name>A0A345YC89_9SPHN</name>
<protein>
    <submittedName>
        <fullName evidence="2">Uncharacterized protein</fullName>
    </submittedName>
</protein>
<accession>A0A345YC89</accession>
<evidence type="ECO:0000313" key="3">
    <source>
        <dbReference type="Proteomes" id="UP000254508"/>
    </source>
</evidence>
<feature type="compositionally biased region" description="Acidic residues" evidence="1">
    <location>
        <begin position="124"/>
        <end position="134"/>
    </location>
</feature>
<dbReference type="KEGG" id="err:DVR09_03660"/>
<dbReference type="RefSeq" id="WP_115415728.1">
    <property type="nucleotide sequence ID" value="NZ_CP031357.1"/>
</dbReference>
<reference evidence="3" key="1">
    <citation type="submission" date="2018-07" db="EMBL/GenBank/DDBJ databases">
        <title>Genome sequence of Erythrobacter strain YH-07, an antagonistic bacterium isolated from Yellow Sea.</title>
        <authorList>
            <person name="Tang T."/>
            <person name="Liu Q."/>
            <person name="Sun X."/>
        </authorList>
    </citation>
    <scope>NUCLEOTIDE SEQUENCE [LARGE SCALE GENOMIC DNA]</scope>
    <source>
        <strain evidence="3">YH-07</strain>
    </source>
</reference>
<evidence type="ECO:0000256" key="1">
    <source>
        <dbReference type="SAM" id="MobiDB-lite"/>
    </source>
</evidence>
<proteinExistence type="predicted"/>
<dbReference type="OrthoDB" id="7409236at2"/>
<gene>
    <name evidence="2" type="ORF">DVR09_03660</name>
</gene>
<organism evidence="2 3">
    <name type="scientific">Erythrobacter aureus</name>
    <dbReference type="NCBI Taxonomy" id="2182384"/>
    <lineage>
        <taxon>Bacteria</taxon>
        <taxon>Pseudomonadati</taxon>
        <taxon>Pseudomonadota</taxon>
        <taxon>Alphaproteobacteria</taxon>
        <taxon>Sphingomonadales</taxon>
        <taxon>Erythrobacteraceae</taxon>
        <taxon>Erythrobacter/Porphyrobacter group</taxon>
        <taxon>Erythrobacter</taxon>
    </lineage>
</organism>
<feature type="compositionally biased region" description="Polar residues" evidence="1">
    <location>
        <begin position="66"/>
        <end position="76"/>
    </location>
</feature>
<feature type="region of interest" description="Disordered" evidence="1">
    <location>
        <begin position="30"/>
        <end position="134"/>
    </location>
</feature>
<dbReference type="EMBL" id="CP031357">
    <property type="protein sequence ID" value="AXK41541.1"/>
    <property type="molecule type" value="Genomic_DNA"/>
</dbReference>
<evidence type="ECO:0000313" key="2">
    <source>
        <dbReference type="EMBL" id="AXK41541.1"/>
    </source>
</evidence>
<dbReference type="Proteomes" id="UP000254508">
    <property type="component" value="Chromosome"/>
</dbReference>
<keyword evidence="3" id="KW-1185">Reference proteome</keyword>
<sequence length="134" mass="13995">MDQEFPPGLVKKLALVGAFLVAVALLIGGEDDPGVIGQLGDAPPIEGRAAGAQPASGDEWPGPGTRQVQRNDQALSTWYAENDTTGPANPQPFEPETIDHSHLTGDAMPMVGPPNGRAPRAAPDEEPVIAEEVR</sequence>
<dbReference type="AlphaFoldDB" id="A0A345YC89"/>